<keyword evidence="1" id="KW-0812">Transmembrane</keyword>
<evidence type="ECO:0000313" key="4">
    <source>
        <dbReference type="Proteomes" id="UP000660668"/>
    </source>
</evidence>
<dbReference type="SUPFAM" id="SSF69593">
    <property type="entry name" value="Glycerol-3-phosphate (1)-acyltransferase"/>
    <property type="match status" value="1"/>
</dbReference>
<evidence type="ECO:0000313" key="3">
    <source>
        <dbReference type="EMBL" id="MBF4768539.1"/>
    </source>
</evidence>
<keyword evidence="4" id="KW-1185">Reference proteome</keyword>
<feature type="transmembrane region" description="Helical" evidence="1">
    <location>
        <begin position="58"/>
        <end position="81"/>
    </location>
</feature>
<gene>
    <name evidence="3" type="ORF">ISU10_12265</name>
</gene>
<dbReference type="GO" id="GO:0016746">
    <property type="term" value="F:acyltransferase activity"/>
    <property type="evidence" value="ECO:0007669"/>
    <property type="project" value="UniProtKB-KW"/>
</dbReference>
<dbReference type="AlphaFoldDB" id="A0A930YMV8"/>
<proteinExistence type="predicted"/>
<organism evidence="3 4">
    <name type="scientific">Nocardioides agariphilus</name>
    <dbReference type="NCBI Taxonomy" id="433664"/>
    <lineage>
        <taxon>Bacteria</taxon>
        <taxon>Bacillati</taxon>
        <taxon>Actinomycetota</taxon>
        <taxon>Actinomycetes</taxon>
        <taxon>Propionibacteriales</taxon>
        <taxon>Nocardioidaceae</taxon>
        <taxon>Nocardioides</taxon>
    </lineage>
</organism>
<keyword evidence="1" id="KW-0472">Membrane</keyword>
<accession>A0A930YMV8</accession>
<comment type="caution">
    <text evidence="3">The sequence shown here is derived from an EMBL/GenBank/DDBJ whole genome shotgun (WGS) entry which is preliminary data.</text>
</comment>
<evidence type="ECO:0000256" key="1">
    <source>
        <dbReference type="SAM" id="Phobius"/>
    </source>
</evidence>
<dbReference type="SMART" id="SM00563">
    <property type="entry name" value="PlsC"/>
    <property type="match status" value="1"/>
</dbReference>
<name>A0A930YMV8_9ACTN</name>
<keyword evidence="3" id="KW-0808">Transferase</keyword>
<dbReference type="EMBL" id="JADKPO010000014">
    <property type="protein sequence ID" value="MBF4768539.1"/>
    <property type="molecule type" value="Genomic_DNA"/>
</dbReference>
<evidence type="ECO:0000259" key="2">
    <source>
        <dbReference type="SMART" id="SM00563"/>
    </source>
</evidence>
<dbReference type="InterPro" id="IPR002123">
    <property type="entry name" value="Plipid/glycerol_acylTrfase"/>
</dbReference>
<dbReference type="RefSeq" id="WP_194696677.1">
    <property type="nucleotide sequence ID" value="NZ_JADKPO010000014.1"/>
</dbReference>
<dbReference type="Pfam" id="PF01553">
    <property type="entry name" value="Acyltransferase"/>
    <property type="match status" value="1"/>
</dbReference>
<keyword evidence="3" id="KW-0012">Acyltransferase</keyword>
<reference evidence="3" key="1">
    <citation type="submission" date="2020-11" db="EMBL/GenBank/DDBJ databases">
        <title>Nocardioides cynanchi sp. nov., isolated from soil of rhizosphere of Cynanchum wilfordii.</title>
        <authorList>
            <person name="Lee J.-S."/>
            <person name="Suh M.K."/>
            <person name="Kim J.-S."/>
        </authorList>
    </citation>
    <scope>NUCLEOTIDE SEQUENCE</scope>
    <source>
        <strain evidence="3">KCTC 19276</strain>
    </source>
</reference>
<dbReference type="Proteomes" id="UP000660668">
    <property type="component" value="Unassembled WGS sequence"/>
</dbReference>
<keyword evidence="1" id="KW-1133">Transmembrane helix</keyword>
<protein>
    <submittedName>
        <fullName evidence="3">1-acyl-sn-glycerol-3-phosphate acyltransferase</fullName>
    </submittedName>
</protein>
<feature type="domain" description="Phospholipid/glycerol acyltransferase" evidence="2">
    <location>
        <begin position="136"/>
        <end position="288"/>
    </location>
</feature>
<sequence length="361" mass="40913">MTAASRRASWSGRQLRRLVTAPAVLLVTLLIAVSLPLWLVGAAALSPIIPGRWRPLRVLWVFILYLVIESLLLVVLFGLWVSSGFGRRIRTPYYEGIHYDLVEGVLWVFFREARRVLNIRIESAGPTPDAHPGKPLLVCCRHAGPGDSFTLIYALMHWYDREPRVVLKDTLAWDPAIDVLLHRIPARFISPNPKKMTGAGGDDVEAQIAELATGLDANDAFVIFPEGGNFTPRRRERAIERLRKVGMHRMAERAEAMTNVLAPRPGGFLAALAAAPEADVVLVAHTGMDHMLTVGDVWRELPMDKRLLMQWWQVPRAEIPEGRDAQIEWLFGWWERVDQWIEENRPADLAPRWRRRSRSAA</sequence>